<gene>
    <name evidence="2" type="ORF">AWC14_19655</name>
</gene>
<keyword evidence="3" id="KW-1185">Reference proteome</keyword>
<dbReference type="EMBL" id="LQPE01000010">
    <property type="protein sequence ID" value="ORW11140.1"/>
    <property type="molecule type" value="Genomic_DNA"/>
</dbReference>
<feature type="compositionally biased region" description="Basic and acidic residues" evidence="1">
    <location>
        <begin position="10"/>
        <end position="34"/>
    </location>
</feature>
<accession>A0A1X1YJD5</accession>
<dbReference type="RefSeq" id="WP_045377907.1">
    <property type="nucleotide sequence ID" value="NZ_BBKA01000045.1"/>
</dbReference>
<feature type="compositionally biased region" description="Polar residues" evidence="1">
    <location>
        <begin position="89"/>
        <end position="99"/>
    </location>
</feature>
<evidence type="ECO:0000256" key="1">
    <source>
        <dbReference type="SAM" id="MobiDB-lite"/>
    </source>
</evidence>
<proteinExistence type="predicted"/>
<feature type="region of interest" description="Disordered" evidence="1">
    <location>
        <begin position="1"/>
        <end position="34"/>
    </location>
</feature>
<dbReference type="AlphaFoldDB" id="A0A1X1YJD5"/>
<reference evidence="2 3" key="1">
    <citation type="submission" date="2016-01" db="EMBL/GenBank/DDBJ databases">
        <title>The new phylogeny of the genus Mycobacterium.</title>
        <authorList>
            <person name="Tarcisio F."/>
            <person name="Conor M."/>
            <person name="Antonella G."/>
            <person name="Elisabetta G."/>
            <person name="Giulia F.S."/>
            <person name="Sara T."/>
            <person name="Anna F."/>
            <person name="Clotilde B."/>
            <person name="Roberto B."/>
            <person name="Veronica D.S."/>
            <person name="Fabio R."/>
            <person name="Monica P."/>
            <person name="Olivier J."/>
            <person name="Enrico T."/>
            <person name="Nicola S."/>
        </authorList>
    </citation>
    <scope>NUCLEOTIDE SEQUENCE [LARGE SCALE GENOMIC DNA]</scope>
    <source>
        <strain evidence="2 3">DSM 45166</strain>
    </source>
</reference>
<comment type="caution">
    <text evidence="2">The sequence shown here is derived from an EMBL/GenBank/DDBJ whole genome shotgun (WGS) entry which is preliminary data.</text>
</comment>
<dbReference type="OrthoDB" id="4742420at2"/>
<protein>
    <submittedName>
        <fullName evidence="2">Uncharacterized protein</fullName>
    </submittedName>
</protein>
<dbReference type="Proteomes" id="UP000193487">
    <property type="component" value="Unassembled WGS sequence"/>
</dbReference>
<name>A0A1X1YJD5_9MYCO</name>
<evidence type="ECO:0000313" key="2">
    <source>
        <dbReference type="EMBL" id="ORW11140.1"/>
    </source>
</evidence>
<organism evidence="2 3">
    <name type="scientific">Mycobacterium kyorinense</name>
    <dbReference type="NCBI Taxonomy" id="487514"/>
    <lineage>
        <taxon>Bacteria</taxon>
        <taxon>Bacillati</taxon>
        <taxon>Actinomycetota</taxon>
        <taxon>Actinomycetes</taxon>
        <taxon>Mycobacteriales</taxon>
        <taxon>Mycobacteriaceae</taxon>
        <taxon>Mycobacterium</taxon>
    </lineage>
</organism>
<feature type="region of interest" description="Disordered" evidence="1">
    <location>
        <begin position="78"/>
        <end position="99"/>
    </location>
</feature>
<sequence length="99" mass="11021">MVESQKRRRSAAERRRYAENRAQRTAGGDKQRTPWSIDDARAALDESLTVTEAALAVGRTAVAVERLRAKWRAGRLPAGLVNQVPPPARTTQRNTRSRG</sequence>
<evidence type="ECO:0000313" key="3">
    <source>
        <dbReference type="Proteomes" id="UP000193487"/>
    </source>
</evidence>